<dbReference type="SUPFAM" id="SSF46689">
    <property type="entry name" value="Homeodomain-like"/>
    <property type="match status" value="1"/>
</dbReference>
<evidence type="ECO:0000256" key="1">
    <source>
        <dbReference type="ARBA" id="ARBA00004123"/>
    </source>
</evidence>
<dbReference type="PANTHER" id="PTHR46068">
    <property type="entry name" value="PROTEIN CBG27172"/>
    <property type="match status" value="1"/>
</dbReference>
<organism evidence="2 3">
    <name type="scientific">Haemonchus contortus</name>
    <name type="common">Barber pole worm</name>
    <dbReference type="NCBI Taxonomy" id="6289"/>
    <lineage>
        <taxon>Eukaryota</taxon>
        <taxon>Metazoa</taxon>
        <taxon>Ecdysozoa</taxon>
        <taxon>Nematoda</taxon>
        <taxon>Chromadorea</taxon>
        <taxon>Rhabditida</taxon>
        <taxon>Rhabditina</taxon>
        <taxon>Rhabditomorpha</taxon>
        <taxon>Strongyloidea</taxon>
        <taxon>Trichostrongylidae</taxon>
        <taxon>Haemonchus</taxon>
    </lineage>
</organism>
<dbReference type="GO" id="GO:0005634">
    <property type="term" value="C:nucleus"/>
    <property type="evidence" value="ECO:0007669"/>
    <property type="project" value="UniProtKB-SubCell"/>
</dbReference>
<accession>A0A7I4YW55</accession>
<name>A0A7I4YW55_HAECO</name>
<dbReference type="Proteomes" id="UP000025227">
    <property type="component" value="Unplaced"/>
</dbReference>
<proteinExistence type="predicted"/>
<dbReference type="OrthoDB" id="5874359at2759"/>
<dbReference type="InterPro" id="IPR036388">
    <property type="entry name" value="WH-like_DNA-bd_sf"/>
</dbReference>
<evidence type="ECO:0000313" key="3">
    <source>
        <dbReference type="WBParaSite" id="HCON_00144430-00001"/>
    </source>
</evidence>
<keyword evidence="2" id="KW-1185">Reference proteome</keyword>
<dbReference type="AlphaFoldDB" id="A0A7I4YW55"/>
<protein>
    <submittedName>
        <fullName evidence="3">Transposase</fullName>
    </submittedName>
</protein>
<evidence type="ECO:0000313" key="2">
    <source>
        <dbReference type="Proteomes" id="UP000025227"/>
    </source>
</evidence>
<comment type="subcellular location">
    <subcellularLocation>
        <location evidence="1">Nucleus</location>
    </subcellularLocation>
</comment>
<dbReference type="PANTHER" id="PTHR46068:SF1">
    <property type="entry name" value="TRANSPOSASE IS30-LIKE HTH DOMAIN-CONTAINING PROTEIN"/>
    <property type="match status" value="1"/>
</dbReference>
<dbReference type="InterPro" id="IPR009057">
    <property type="entry name" value="Homeodomain-like_sf"/>
</dbReference>
<sequence>MLFYRIVIRKDRRPSILQLLLAECTAKAIFKQLQIPLRTVYNDVNKYKETGTMEGKPKNGKPKSATTKEIVKIIREKIAATLVGISARSVGRIVTSHLRLRSYKIRKAHMLTKRMKKTRFKRFRERLKRFSQARHSDILFTDECLFSTDQFLNT</sequence>
<dbReference type="Gene3D" id="1.10.10.10">
    <property type="entry name" value="Winged helix-like DNA-binding domain superfamily/Winged helix DNA-binding domain"/>
    <property type="match status" value="1"/>
</dbReference>
<dbReference type="WBParaSite" id="HCON_00144430-00001">
    <property type="protein sequence ID" value="HCON_00144430-00001"/>
    <property type="gene ID" value="HCON_00144430"/>
</dbReference>
<reference evidence="3" key="1">
    <citation type="submission" date="2020-12" db="UniProtKB">
        <authorList>
            <consortium name="WormBaseParasite"/>
        </authorList>
    </citation>
    <scope>IDENTIFICATION</scope>
    <source>
        <strain evidence="3">MHco3</strain>
    </source>
</reference>
<dbReference type="OMA" id="IMSHHAG"/>